<feature type="compositionally biased region" description="Low complexity" evidence="1">
    <location>
        <begin position="27"/>
        <end position="42"/>
    </location>
</feature>
<name>A0A0C9WM08_9AGAR</name>
<keyword evidence="3" id="KW-1185">Reference proteome</keyword>
<evidence type="ECO:0000313" key="2">
    <source>
        <dbReference type="EMBL" id="KIJ97709.1"/>
    </source>
</evidence>
<reference evidence="2 3" key="1">
    <citation type="submission" date="2014-04" db="EMBL/GenBank/DDBJ databases">
        <authorList>
            <consortium name="DOE Joint Genome Institute"/>
            <person name="Kuo A."/>
            <person name="Kohler A."/>
            <person name="Nagy L.G."/>
            <person name="Floudas D."/>
            <person name="Copeland A."/>
            <person name="Barry K.W."/>
            <person name="Cichocki N."/>
            <person name="Veneault-Fourrey C."/>
            <person name="LaButti K."/>
            <person name="Lindquist E.A."/>
            <person name="Lipzen A."/>
            <person name="Lundell T."/>
            <person name="Morin E."/>
            <person name="Murat C."/>
            <person name="Sun H."/>
            <person name="Tunlid A."/>
            <person name="Henrissat B."/>
            <person name="Grigoriev I.V."/>
            <person name="Hibbett D.S."/>
            <person name="Martin F."/>
            <person name="Nordberg H.P."/>
            <person name="Cantor M.N."/>
            <person name="Hua S.X."/>
        </authorList>
    </citation>
    <scope>NUCLEOTIDE SEQUENCE [LARGE SCALE GENOMIC DNA]</scope>
    <source>
        <strain evidence="2 3">LaAM-08-1</strain>
    </source>
</reference>
<evidence type="ECO:0000313" key="3">
    <source>
        <dbReference type="Proteomes" id="UP000054477"/>
    </source>
</evidence>
<dbReference type="HOGENOM" id="CLU_1199998_0_0_1"/>
<feature type="compositionally biased region" description="Polar residues" evidence="1">
    <location>
        <begin position="77"/>
        <end position="90"/>
    </location>
</feature>
<reference evidence="3" key="2">
    <citation type="submission" date="2015-01" db="EMBL/GenBank/DDBJ databases">
        <title>Evolutionary Origins and Diversification of the Mycorrhizal Mutualists.</title>
        <authorList>
            <consortium name="DOE Joint Genome Institute"/>
            <consortium name="Mycorrhizal Genomics Consortium"/>
            <person name="Kohler A."/>
            <person name="Kuo A."/>
            <person name="Nagy L.G."/>
            <person name="Floudas D."/>
            <person name="Copeland A."/>
            <person name="Barry K.W."/>
            <person name="Cichocki N."/>
            <person name="Veneault-Fourrey C."/>
            <person name="LaButti K."/>
            <person name="Lindquist E.A."/>
            <person name="Lipzen A."/>
            <person name="Lundell T."/>
            <person name="Morin E."/>
            <person name="Murat C."/>
            <person name="Riley R."/>
            <person name="Ohm R."/>
            <person name="Sun H."/>
            <person name="Tunlid A."/>
            <person name="Henrissat B."/>
            <person name="Grigoriev I.V."/>
            <person name="Hibbett D.S."/>
            <person name="Martin F."/>
        </authorList>
    </citation>
    <scope>NUCLEOTIDE SEQUENCE [LARGE SCALE GENOMIC DNA]</scope>
    <source>
        <strain evidence="3">LaAM-08-1</strain>
    </source>
</reference>
<accession>A0A0C9WM08</accession>
<dbReference type="OrthoDB" id="3064136at2759"/>
<dbReference type="AlphaFoldDB" id="A0A0C9WM08"/>
<feature type="compositionally biased region" description="Polar residues" evidence="1">
    <location>
        <begin position="191"/>
        <end position="201"/>
    </location>
</feature>
<evidence type="ECO:0000256" key="1">
    <source>
        <dbReference type="SAM" id="MobiDB-lite"/>
    </source>
</evidence>
<gene>
    <name evidence="2" type="ORF">K443DRAFT_105258</name>
</gene>
<feature type="compositionally biased region" description="Low complexity" evidence="1">
    <location>
        <begin position="160"/>
        <end position="172"/>
    </location>
</feature>
<dbReference type="EMBL" id="KN838686">
    <property type="protein sequence ID" value="KIJ97709.1"/>
    <property type="molecule type" value="Genomic_DNA"/>
</dbReference>
<proteinExistence type="predicted"/>
<feature type="region of interest" description="Disordered" evidence="1">
    <location>
        <begin position="140"/>
        <end position="205"/>
    </location>
</feature>
<organism evidence="2 3">
    <name type="scientific">Laccaria amethystina LaAM-08-1</name>
    <dbReference type="NCBI Taxonomy" id="1095629"/>
    <lineage>
        <taxon>Eukaryota</taxon>
        <taxon>Fungi</taxon>
        <taxon>Dikarya</taxon>
        <taxon>Basidiomycota</taxon>
        <taxon>Agaricomycotina</taxon>
        <taxon>Agaricomycetes</taxon>
        <taxon>Agaricomycetidae</taxon>
        <taxon>Agaricales</taxon>
        <taxon>Agaricineae</taxon>
        <taxon>Hydnangiaceae</taxon>
        <taxon>Laccaria</taxon>
    </lineage>
</organism>
<feature type="region of interest" description="Disordered" evidence="1">
    <location>
        <begin position="1"/>
        <end position="90"/>
    </location>
</feature>
<dbReference type="Proteomes" id="UP000054477">
    <property type="component" value="Unassembled WGS sequence"/>
</dbReference>
<sequence length="229" mass="23537">MRRPSAGRTESWRESAGSSMGGREDGTAITTPSSTASTLSIPMPVTPQADWRGPTSPPLDKEKSLPPLPVQRYPSKTRISSVGNAGSTTTKYAFPRARTYSATATNAASTPLPQVQASQTTTTMANAVKPLQLPRLGSRIAIAGGGGDRPAVPVPSVLVPGTPHSSSSTSPPLRAPAGMPTDMKPKPRTGTGMTYKTTSASKMRAPMQLASSAAATSVGRAPGTRAIAL</sequence>
<protein>
    <submittedName>
        <fullName evidence="2">Uncharacterized protein</fullName>
    </submittedName>
</protein>